<dbReference type="EMBL" id="JBJJXI010000022">
    <property type="protein sequence ID" value="KAL3404927.1"/>
    <property type="molecule type" value="Genomic_DNA"/>
</dbReference>
<evidence type="ECO:0000313" key="3">
    <source>
        <dbReference type="EMBL" id="KAL3404927.1"/>
    </source>
</evidence>
<feature type="compositionally biased region" description="Polar residues" evidence="1">
    <location>
        <begin position="683"/>
        <end position="695"/>
    </location>
</feature>
<feature type="region of interest" description="Disordered" evidence="1">
    <location>
        <begin position="909"/>
        <end position="928"/>
    </location>
</feature>
<dbReference type="Gene3D" id="3.30.710.10">
    <property type="entry name" value="Potassium Channel Kv1.1, Chain A"/>
    <property type="match status" value="1"/>
</dbReference>
<dbReference type="InterPro" id="IPR000210">
    <property type="entry name" value="BTB/POZ_dom"/>
</dbReference>
<dbReference type="CDD" id="cd18286">
    <property type="entry name" value="BTB2_POZ_BTBD8"/>
    <property type="match status" value="1"/>
</dbReference>
<dbReference type="PANTHER" id="PTHR22427:SF7">
    <property type="entry name" value="GH15728P"/>
    <property type="match status" value="1"/>
</dbReference>
<feature type="region of interest" description="Disordered" evidence="1">
    <location>
        <begin position="52"/>
        <end position="80"/>
    </location>
</feature>
<feature type="compositionally biased region" description="Low complexity" evidence="1">
    <location>
        <begin position="1678"/>
        <end position="1713"/>
    </location>
</feature>
<feature type="compositionally biased region" description="Polar residues" evidence="1">
    <location>
        <begin position="1859"/>
        <end position="1869"/>
    </location>
</feature>
<dbReference type="PANTHER" id="PTHR22427">
    <property type="entry name" value="GH15728P"/>
    <property type="match status" value="1"/>
</dbReference>
<feature type="compositionally biased region" description="Low complexity" evidence="1">
    <location>
        <begin position="642"/>
        <end position="669"/>
    </location>
</feature>
<feature type="region of interest" description="Disordered" evidence="1">
    <location>
        <begin position="539"/>
        <end position="595"/>
    </location>
</feature>
<protein>
    <recommendedName>
        <fullName evidence="2">BTB domain-containing protein</fullName>
    </recommendedName>
</protein>
<feature type="compositionally biased region" description="Low complexity" evidence="1">
    <location>
        <begin position="143"/>
        <end position="152"/>
    </location>
</feature>
<feature type="compositionally biased region" description="Polar residues" evidence="1">
    <location>
        <begin position="705"/>
        <end position="718"/>
    </location>
</feature>
<dbReference type="InterPro" id="IPR043225">
    <property type="entry name" value="BACK_BTBD8"/>
</dbReference>
<feature type="region of interest" description="Disordered" evidence="1">
    <location>
        <begin position="941"/>
        <end position="1055"/>
    </location>
</feature>
<dbReference type="CDD" id="cd18490">
    <property type="entry name" value="BACK_BTBD8"/>
    <property type="match status" value="1"/>
</dbReference>
<feature type="compositionally biased region" description="Low complexity" evidence="1">
    <location>
        <begin position="785"/>
        <end position="806"/>
    </location>
</feature>
<sequence length="1922" mass="208833">MADLEIEAETSAAFGPSEGGSSTSSSVDLKKSIDNDARVVEKTTTCTAAAAVVDAGEISDDESSSSGGDDDDDEDIDANLYIPSKTLGVVGESARETIVNKTRPCAGSNGLSNGDASYFKENVAPSKTNDKPNITIEPYETKQQQQHSSSSSTCSRNYYFIDASSLHDDVDDLQPPANETTSSSPYGSLPWYNTSARTNDSTNEQQQQTVAAQQQPSTITNEDVSSSTKATITPIILNEDASVEKHKTITTTMTTTTTTTTTLNKESLAIEIKEADSGESGQISPCPDNTKMPGGTIQKLANELSSLGLKSNDTAPVAVAAAPTIPIRRDNTFELDSELSGERRLSSLSSRLQGSDYERLQGELVFKSSITQYSQHHLDVAVVPFPVVVDDVAVAAPLNVTDPSSPPAMLRCQSDKQLPTTHAYTDSTDTGTGGHSLGFEGPFSSLPVTVEKKSTITTISSRIINDSPIVSGGVSCEDFKQQIKQRLQSSGRKTESAPIVSGGAVDLPQKSPPRGGSAAHGRRSAATAAWVVDMSDCTSQATSARGNKNQSQGPPPPYQLHQPTLQQQQQQQQPNSFNSFRSGATGGTESGTTSGSSSLGYFVNFDNLSSASSAEQQQQRRKPSDAGSSCCEFYVDLASTTTTSDSKTATELGTTESGTSSQPSSSGPDSGRRNMFSMFIDINNDSRTTETTKPQTKPRLRGVAKSNSSSLISEQLKQATREEEEAASAAEAPKPKPRGGVFMFIESDSPVVRRRTMSSSRTQQAFKRHSWNSDKSGPEDESQLQAPNGNATQQQPQPQAQPNTNTSKAAPPPTTLRQHKRAQSLSVERGGDLRKALMSHKQLQQVAREGSEEDEASRRDTPPNSYVEQLPRELHERRRRKAVKDLEPELQKKCDSSTFDLISNGAASEADCRRRHNRRGDRSYSAGNSNLMTLDLLADTAESQQQQQPTAQQKAEANSSCFTTSNDSSIPDLVDPGTSDSSLPYNHHHHHNHHAEQRGEFNNNSTPDVTVPNLEADTDTLVSESNSSLQSSMGQSVQESTGGGTDSSISTTGEQPLYNRLGEDLLKMFIGEVDTDVTIDVGGRHIKAHKCILSSRCQYFAAMLSGGWVENAGNIISLQGYTYDVVHFALCHIYCGEICIPETLSIVELATLADLLCLEGLKECIGYTLKVQYCHNFHRPCNGCTVGVLECLPIAAAYGLDEVYRKSLRWITKHFVRVWSSKEFATFPKELMNKCYHQHIVHMSIENVLQTIMDCDQLLTILPNVRWAETVFLLASNLLDTSMKFLTDNFPSILSTDSFLNLDHEFTWNIGRLEKHLLAAAERLAPEQACKAYSKTHKMFKIENRFNWSPIFEDFMTKIRVQIEKCLIRDAARAARTNAWLKMDLELRRYIQEKACLVILPNTDSTSTRSMSSAKRSSRHSDFMKEPKEFKLLKCRSPPVQAGVDFRKVKMAISDYNDRTHKQAALLQTKKVINNNNSNNNHNHNHHKTPKTDPMQRKATTQSEKIMSESAASSRPRSWPNKPEIKSRYLEPRVRPTPSAAKEQQQQLLLTTSKRDQQQQFGIAPKQRQKIIISSSDSSRTSSPAMKRAAERKSMRLSSSQSKVPVRVEGKARSSDNLTSESSGGAAGRGQSNARKDHPATSKSCGITRPESPMLARSKNSSSNLQHEGGGRKPVPKARSAASNLGRAAAAAEVSTSQDSLTSATSTASRLTSKNSPILGKVQTKARLAATSSPPNSRRSVTSTKQRPARSLEAPTAASRNRAAAVASSYQGSLNLRKSLLDAAKAPEVVTTTRTTTTTTTVRQQSVRSDKRDESSPLTKRSVIGKTRQQQPIISRSSTAPTTRQKPKTEVRSPAMQPKSASRKTTTSVGPADSATGAAAATGGGGIGAPKFLSQSSRSGTFLKDEPTILNKSDMDKVAIDL</sequence>
<feature type="compositionally biased region" description="Basic and acidic residues" evidence="1">
    <location>
        <begin position="1903"/>
        <end position="1922"/>
    </location>
</feature>
<feature type="region of interest" description="Disordered" evidence="1">
    <location>
        <begin position="840"/>
        <end position="889"/>
    </location>
</feature>
<accession>A0ABD2XIA1</accession>
<feature type="compositionally biased region" description="Acidic residues" evidence="1">
    <location>
        <begin position="57"/>
        <end position="77"/>
    </location>
</feature>
<feature type="region of interest" description="Disordered" evidence="1">
    <location>
        <begin position="1474"/>
        <end position="1762"/>
    </location>
</feature>
<dbReference type="Pfam" id="PF00651">
    <property type="entry name" value="BTB"/>
    <property type="match status" value="1"/>
</dbReference>
<feature type="region of interest" description="Disordered" evidence="1">
    <location>
        <begin position="642"/>
        <end position="827"/>
    </location>
</feature>
<feature type="region of interest" description="Disordered" evidence="1">
    <location>
        <begin position="1789"/>
        <end position="1922"/>
    </location>
</feature>
<feature type="compositionally biased region" description="Low complexity" evidence="1">
    <location>
        <begin position="559"/>
        <end position="574"/>
    </location>
</feature>
<feature type="compositionally biased region" description="Polar residues" evidence="1">
    <location>
        <begin position="1498"/>
        <end position="1516"/>
    </location>
</feature>
<feature type="compositionally biased region" description="Basic and acidic residues" evidence="1">
    <location>
        <begin position="1523"/>
        <end position="1534"/>
    </location>
</feature>
<feature type="domain" description="BTB" evidence="2">
    <location>
        <begin position="1075"/>
        <end position="1142"/>
    </location>
</feature>
<evidence type="ECO:0000259" key="2">
    <source>
        <dbReference type="PROSITE" id="PS50097"/>
    </source>
</evidence>
<feature type="compositionally biased region" description="Polar residues" evidence="1">
    <location>
        <begin position="1542"/>
        <end position="1552"/>
    </location>
</feature>
<feature type="compositionally biased region" description="Low complexity" evidence="1">
    <location>
        <begin position="15"/>
        <end position="26"/>
    </location>
</feature>
<dbReference type="InterPro" id="IPR011333">
    <property type="entry name" value="SKP1/BTB/POZ_sf"/>
</dbReference>
<feature type="compositionally biased region" description="Low complexity" evidence="1">
    <location>
        <begin position="205"/>
        <end position="215"/>
    </location>
</feature>
<feature type="compositionally biased region" description="Polar residues" evidence="1">
    <location>
        <begin position="539"/>
        <end position="551"/>
    </location>
</feature>
<feature type="compositionally biased region" description="Polar residues" evidence="1">
    <location>
        <begin position="1730"/>
        <end position="1746"/>
    </location>
</feature>
<feature type="compositionally biased region" description="Low complexity" evidence="1">
    <location>
        <begin position="1571"/>
        <end position="1583"/>
    </location>
</feature>
<organism evidence="3 4">
    <name type="scientific">Trichogramma kaykai</name>
    <dbReference type="NCBI Taxonomy" id="54128"/>
    <lineage>
        <taxon>Eukaryota</taxon>
        <taxon>Metazoa</taxon>
        <taxon>Ecdysozoa</taxon>
        <taxon>Arthropoda</taxon>
        <taxon>Hexapoda</taxon>
        <taxon>Insecta</taxon>
        <taxon>Pterygota</taxon>
        <taxon>Neoptera</taxon>
        <taxon>Endopterygota</taxon>
        <taxon>Hymenoptera</taxon>
        <taxon>Apocrita</taxon>
        <taxon>Proctotrupomorpha</taxon>
        <taxon>Chalcidoidea</taxon>
        <taxon>Trichogrammatidae</taxon>
        <taxon>Trichogramma</taxon>
    </lineage>
</organism>
<dbReference type="Pfam" id="PF26017">
    <property type="entry name" value="BACK_BTBD8"/>
    <property type="match status" value="1"/>
</dbReference>
<feature type="compositionally biased region" description="Polar residues" evidence="1">
    <location>
        <begin position="1827"/>
        <end position="1844"/>
    </location>
</feature>
<name>A0ABD2XIA1_9HYME</name>
<feature type="compositionally biased region" description="Polar residues" evidence="1">
    <location>
        <begin position="177"/>
        <end position="204"/>
    </location>
</feature>
<feature type="compositionally biased region" description="Low complexity" evidence="1">
    <location>
        <begin position="514"/>
        <end position="524"/>
    </location>
</feature>
<feature type="region of interest" description="Disordered" evidence="1">
    <location>
        <begin position="101"/>
        <end position="154"/>
    </location>
</feature>
<feature type="region of interest" description="Disordered" evidence="1">
    <location>
        <begin position="1"/>
        <end position="28"/>
    </location>
</feature>
<feature type="compositionally biased region" description="Polar residues" evidence="1">
    <location>
        <begin position="958"/>
        <end position="969"/>
    </location>
</feature>
<dbReference type="CDD" id="cd14733">
    <property type="entry name" value="BACK"/>
    <property type="match status" value="1"/>
</dbReference>
<feature type="compositionally biased region" description="Low complexity" evidence="1">
    <location>
        <begin position="1789"/>
        <end position="1803"/>
    </location>
</feature>
<keyword evidence="4" id="KW-1185">Reference proteome</keyword>
<feature type="compositionally biased region" description="Low complexity" evidence="1">
    <location>
        <begin position="1023"/>
        <end position="1053"/>
    </location>
</feature>
<dbReference type="Proteomes" id="UP001627154">
    <property type="component" value="Unassembled WGS sequence"/>
</dbReference>
<reference evidence="3 4" key="1">
    <citation type="journal article" date="2024" name="bioRxiv">
        <title>A reference genome for Trichogramma kaykai: A tiny desert-dwelling parasitoid wasp with competing sex-ratio distorters.</title>
        <authorList>
            <person name="Culotta J."/>
            <person name="Lindsey A.R."/>
        </authorList>
    </citation>
    <scope>NUCLEOTIDE SEQUENCE [LARGE SCALE GENOMIC DNA]</scope>
    <source>
        <strain evidence="3 4">KSX58</strain>
    </source>
</reference>
<feature type="region of interest" description="Disordered" evidence="1">
    <location>
        <begin position="169"/>
        <end position="227"/>
    </location>
</feature>
<feature type="region of interest" description="Disordered" evidence="1">
    <location>
        <begin position="485"/>
        <end position="524"/>
    </location>
</feature>
<feature type="compositionally biased region" description="Polar residues" evidence="1">
    <location>
        <begin position="216"/>
        <end position="227"/>
    </location>
</feature>
<feature type="compositionally biased region" description="Low complexity" evidence="1">
    <location>
        <begin position="941"/>
        <end position="957"/>
    </location>
</feature>
<comment type="caution">
    <text evidence="3">The sequence shown here is derived from an EMBL/GenBank/DDBJ whole genome shotgun (WGS) entry which is preliminary data.</text>
</comment>
<evidence type="ECO:0000256" key="1">
    <source>
        <dbReference type="SAM" id="MobiDB-lite"/>
    </source>
</evidence>
<evidence type="ECO:0000313" key="4">
    <source>
        <dbReference type="Proteomes" id="UP001627154"/>
    </source>
</evidence>
<proteinExistence type="predicted"/>
<dbReference type="SMART" id="SM00225">
    <property type="entry name" value="BTB"/>
    <property type="match status" value="1"/>
</dbReference>
<dbReference type="PROSITE" id="PS50097">
    <property type="entry name" value="BTB"/>
    <property type="match status" value="1"/>
</dbReference>
<gene>
    <name evidence="3" type="ORF">TKK_002578</name>
</gene>
<dbReference type="SUPFAM" id="SSF54695">
    <property type="entry name" value="POZ domain"/>
    <property type="match status" value="1"/>
</dbReference>